<evidence type="ECO:0000256" key="1">
    <source>
        <dbReference type="ARBA" id="ARBA00004651"/>
    </source>
</evidence>
<dbReference type="GO" id="GO:0005886">
    <property type="term" value="C:plasma membrane"/>
    <property type="evidence" value="ECO:0007669"/>
    <property type="project" value="UniProtKB-SubCell"/>
</dbReference>
<dbReference type="Ensembl" id="ENSCCRT00010068286.1">
    <property type="protein sequence ID" value="ENSCCRP00010062227.1"/>
    <property type="gene ID" value="ENSCCRG00010026483.1"/>
</dbReference>
<dbReference type="GO" id="GO:0007189">
    <property type="term" value="P:adenylate cyclase-activating G protein-coupled receptor signaling pathway"/>
    <property type="evidence" value="ECO:0007669"/>
    <property type="project" value="TreeGrafter"/>
</dbReference>
<feature type="transmembrane region" description="Helical" evidence="12">
    <location>
        <begin position="247"/>
        <end position="270"/>
    </location>
</feature>
<dbReference type="SUPFAM" id="SSF81321">
    <property type="entry name" value="Family A G protein-coupled receptor-like"/>
    <property type="match status" value="1"/>
</dbReference>
<evidence type="ECO:0000256" key="2">
    <source>
        <dbReference type="ARBA" id="ARBA00022475"/>
    </source>
</evidence>
<dbReference type="AlphaFoldDB" id="A0A8C1LIP9"/>
<evidence type="ECO:0000256" key="8">
    <source>
        <dbReference type="ARBA" id="ARBA00023180"/>
    </source>
</evidence>
<evidence type="ECO:0000256" key="7">
    <source>
        <dbReference type="ARBA" id="ARBA00023170"/>
    </source>
</evidence>
<sequence length="362" mass="40459">MALSQENASCHNQSTLADGSPTKSAIMFSAGVLGNVVALILLEIRRRKQSASLFQVLVTSLVLTDLLGTFSVSPVVLTAYLRNESLIGMSKIRLVCGHFGFSMTFFSLVTLAILLFMAVERWLAIGHPYYYEKRMSKRCGYITVALIYLLCAIFSGTPFLGFGKYVQYCPGTWCFVDMHPPESKHKVFNIIYASCLLVMIVCTVLCNASVIYHLLLMYRRRKAQRSSVPRQRGHTRHRSIAKEVEHLVLLGFMTIAFVICSLPLVIQVYFNTCCYQVHDQYDLLPLLLVSVNPIIDPWVFIILSPPVPRLLWDKMCKTAKCKSTQEKVRSIHPVLYHSKPPGNSEGGSVMQGYTGTPGTAGS</sequence>
<feature type="transmembrane region" description="Helical" evidence="12">
    <location>
        <begin position="25"/>
        <end position="44"/>
    </location>
</feature>
<evidence type="ECO:0000256" key="6">
    <source>
        <dbReference type="ARBA" id="ARBA00023136"/>
    </source>
</evidence>
<dbReference type="GO" id="GO:0006954">
    <property type="term" value="P:inflammatory response"/>
    <property type="evidence" value="ECO:0007669"/>
    <property type="project" value="TreeGrafter"/>
</dbReference>
<evidence type="ECO:0000256" key="3">
    <source>
        <dbReference type="ARBA" id="ARBA00022692"/>
    </source>
</evidence>
<dbReference type="InterPro" id="IPR008365">
    <property type="entry name" value="Prostanoid_rcpt"/>
</dbReference>
<dbReference type="PANTHER" id="PTHR11866">
    <property type="entry name" value="G-PROTEIN COUPLED RECEPTOR FAMILY 1 MEMBER"/>
    <property type="match status" value="1"/>
</dbReference>
<dbReference type="PROSITE" id="PS50262">
    <property type="entry name" value="G_PROTEIN_RECEP_F1_2"/>
    <property type="match status" value="1"/>
</dbReference>
<name>A0A8C1LIP9_CYPCA</name>
<dbReference type="CDD" id="cd15139">
    <property type="entry name" value="7tmA_PGE2_EP2"/>
    <property type="match status" value="1"/>
</dbReference>
<keyword evidence="7 10" id="KW-0675">Receptor</keyword>
<evidence type="ECO:0000256" key="9">
    <source>
        <dbReference type="ARBA" id="ARBA00023224"/>
    </source>
</evidence>
<dbReference type="Gene3D" id="1.20.1070.10">
    <property type="entry name" value="Rhodopsin 7-helix transmembrane proteins"/>
    <property type="match status" value="1"/>
</dbReference>
<accession>A0A8C1LIP9</accession>
<keyword evidence="3 10" id="KW-0812">Transmembrane</keyword>
<dbReference type="PRINTS" id="PR00856">
    <property type="entry name" value="PRSTNOIDIPR"/>
</dbReference>
<feature type="transmembrane region" description="Helical" evidence="12">
    <location>
        <begin position="56"/>
        <end position="81"/>
    </location>
</feature>
<keyword evidence="9 10" id="KW-0807">Transducer</keyword>
<dbReference type="PANTHER" id="PTHR11866:SF8">
    <property type="entry name" value="PROSTAGLANDIN E2 RECEPTOR EP2 SUBTYPE"/>
    <property type="match status" value="1"/>
</dbReference>
<dbReference type="PRINTS" id="PR01788">
    <property type="entry name" value="PROSTANOIDR"/>
</dbReference>
<evidence type="ECO:0000259" key="13">
    <source>
        <dbReference type="PROSITE" id="PS50262"/>
    </source>
</evidence>
<keyword evidence="6 12" id="KW-0472">Membrane</keyword>
<keyword evidence="15" id="KW-1185">Reference proteome</keyword>
<comment type="similarity">
    <text evidence="10">Belongs to the G-protein coupled receptor 1 family.</text>
</comment>
<reference evidence="14" key="2">
    <citation type="submission" date="2025-09" db="UniProtKB">
        <authorList>
            <consortium name="Ensembl"/>
        </authorList>
    </citation>
    <scope>IDENTIFICATION</scope>
</reference>
<feature type="transmembrane region" description="Helical" evidence="12">
    <location>
        <begin position="190"/>
        <end position="215"/>
    </location>
</feature>
<keyword evidence="2" id="KW-1003">Cell membrane</keyword>
<protein>
    <submittedName>
        <fullName evidence="14">Prostaglandin E receptor 2b (subtype EP2)</fullName>
    </submittedName>
</protein>
<dbReference type="GO" id="GO:0071380">
    <property type="term" value="P:cellular response to prostaglandin E stimulus"/>
    <property type="evidence" value="ECO:0007669"/>
    <property type="project" value="TreeGrafter"/>
</dbReference>
<feature type="domain" description="G-protein coupled receptors family 1 profile" evidence="13">
    <location>
        <begin position="34"/>
        <end position="300"/>
    </location>
</feature>
<feature type="region of interest" description="Disordered" evidence="11">
    <location>
        <begin position="335"/>
        <end position="362"/>
    </location>
</feature>
<dbReference type="Proteomes" id="UP000694427">
    <property type="component" value="Unplaced"/>
</dbReference>
<organism evidence="14 15">
    <name type="scientific">Cyprinus carpio</name>
    <name type="common">Common carp</name>
    <dbReference type="NCBI Taxonomy" id="7962"/>
    <lineage>
        <taxon>Eukaryota</taxon>
        <taxon>Metazoa</taxon>
        <taxon>Chordata</taxon>
        <taxon>Craniata</taxon>
        <taxon>Vertebrata</taxon>
        <taxon>Euteleostomi</taxon>
        <taxon>Actinopterygii</taxon>
        <taxon>Neopterygii</taxon>
        <taxon>Teleostei</taxon>
        <taxon>Ostariophysi</taxon>
        <taxon>Cypriniformes</taxon>
        <taxon>Cyprinidae</taxon>
        <taxon>Cyprininae</taxon>
        <taxon>Cyprinus</taxon>
    </lineage>
</organism>
<evidence type="ECO:0000256" key="5">
    <source>
        <dbReference type="ARBA" id="ARBA00023040"/>
    </source>
</evidence>
<dbReference type="PRINTS" id="PR00237">
    <property type="entry name" value="GPCRRHODOPSN"/>
</dbReference>
<evidence type="ECO:0000256" key="12">
    <source>
        <dbReference type="SAM" id="Phobius"/>
    </source>
</evidence>
<dbReference type="InterPro" id="IPR000370">
    <property type="entry name" value="Prostglndn_IP_rcpt"/>
</dbReference>
<keyword evidence="5 10" id="KW-0297">G-protein coupled receptor</keyword>
<dbReference type="GO" id="GO:0004957">
    <property type="term" value="F:prostaglandin E receptor activity"/>
    <property type="evidence" value="ECO:0007669"/>
    <property type="project" value="TreeGrafter"/>
</dbReference>
<keyword evidence="4 12" id="KW-1133">Transmembrane helix</keyword>
<proteinExistence type="inferred from homology"/>
<dbReference type="Pfam" id="PF00001">
    <property type="entry name" value="7tm_1"/>
    <property type="match status" value="1"/>
</dbReference>
<dbReference type="InterPro" id="IPR017452">
    <property type="entry name" value="GPCR_Rhodpsn_7TM"/>
</dbReference>
<feature type="transmembrane region" description="Helical" evidence="12">
    <location>
        <begin position="101"/>
        <end position="119"/>
    </location>
</feature>
<dbReference type="InterPro" id="IPR000276">
    <property type="entry name" value="GPCR_Rhodpsn"/>
</dbReference>
<evidence type="ECO:0000313" key="15">
    <source>
        <dbReference type="Proteomes" id="UP000694427"/>
    </source>
</evidence>
<comment type="subcellular location">
    <subcellularLocation>
        <location evidence="1">Cell membrane</location>
        <topology evidence="1">Multi-pass membrane protein</topology>
    </subcellularLocation>
</comment>
<feature type="transmembrane region" description="Helical" evidence="12">
    <location>
        <begin position="139"/>
        <end position="160"/>
    </location>
</feature>
<evidence type="ECO:0000256" key="11">
    <source>
        <dbReference type="SAM" id="MobiDB-lite"/>
    </source>
</evidence>
<dbReference type="GO" id="GO:0007204">
    <property type="term" value="P:positive regulation of cytosolic calcium ion concentration"/>
    <property type="evidence" value="ECO:0007669"/>
    <property type="project" value="TreeGrafter"/>
</dbReference>
<feature type="compositionally biased region" description="Polar residues" evidence="11">
    <location>
        <begin position="351"/>
        <end position="362"/>
    </location>
</feature>
<keyword evidence="8" id="KW-0325">Glycoprotein</keyword>
<dbReference type="PROSITE" id="PS00237">
    <property type="entry name" value="G_PROTEIN_RECEP_F1_1"/>
    <property type="match status" value="1"/>
</dbReference>
<evidence type="ECO:0000256" key="10">
    <source>
        <dbReference type="RuleBase" id="RU000688"/>
    </source>
</evidence>
<evidence type="ECO:0000256" key="4">
    <source>
        <dbReference type="ARBA" id="ARBA00022989"/>
    </source>
</evidence>
<reference evidence="14" key="1">
    <citation type="submission" date="2025-08" db="UniProtKB">
        <authorList>
            <consortium name="Ensembl"/>
        </authorList>
    </citation>
    <scope>IDENTIFICATION</scope>
</reference>
<evidence type="ECO:0000313" key="14">
    <source>
        <dbReference type="Ensembl" id="ENSCCRP00010062227.1"/>
    </source>
</evidence>